<evidence type="ECO:0000313" key="2">
    <source>
        <dbReference type="Proteomes" id="UP000006906"/>
    </source>
</evidence>
<organism evidence="1 2">
    <name type="scientific">Chlamydomonas reinhardtii</name>
    <name type="common">Chlamydomonas smithii</name>
    <dbReference type="NCBI Taxonomy" id="3055"/>
    <lineage>
        <taxon>Eukaryota</taxon>
        <taxon>Viridiplantae</taxon>
        <taxon>Chlorophyta</taxon>
        <taxon>core chlorophytes</taxon>
        <taxon>Chlorophyceae</taxon>
        <taxon>CS clade</taxon>
        <taxon>Chlamydomonadales</taxon>
        <taxon>Chlamydomonadaceae</taxon>
        <taxon>Chlamydomonas</taxon>
    </lineage>
</organism>
<name>A0A2K3DFB2_CHLRE</name>
<protein>
    <submittedName>
        <fullName evidence="1">Uncharacterized protein</fullName>
    </submittedName>
</protein>
<reference evidence="1 2" key="1">
    <citation type="journal article" date="2007" name="Science">
        <title>The Chlamydomonas genome reveals the evolution of key animal and plant functions.</title>
        <authorList>
            <person name="Merchant S.S."/>
            <person name="Prochnik S.E."/>
            <person name="Vallon O."/>
            <person name="Harris E.H."/>
            <person name="Karpowicz S.J."/>
            <person name="Witman G.B."/>
            <person name="Terry A."/>
            <person name="Salamov A."/>
            <person name="Fritz-Laylin L.K."/>
            <person name="Marechal-Drouard L."/>
            <person name="Marshall W.F."/>
            <person name="Qu L.H."/>
            <person name="Nelson D.R."/>
            <person name="Sanderfoot A.A."/>
            <person name="Spalding M.H."/>
            <person name="Kapitonov V.V."/>
            <person name="Ren Q."/>
            <person name="Ferris P."/>
            <person name="Lindquist E."/>
            <person name="Shapiro H."/>
            <person name="Lucas S.M."/>
            <person name="Grimwood J."/>
            <person name="Schmutz J."/>
            <person name="Cardol P."/>
            <person name="Cerutti H."/>
            <person name="Chanfreau G."/>
            <person name="Chen C.L."/>
            <person name="Cognat V."/>
            <person name="Croft M.T."/>
            <person name="Dent R."/>
            <person name="Dutcher S."/>
            <person name="Fernandez E."/>
            <person name="Fukuzawa H."/>
            <person name="Gonzalez-Ballester D."/>
            <person name="Gonzalez-Halphen D."/>
            <person name="Hallmann A."/>
            <person name="Hanikenne M."/>
            <person name="Hippler M."/>
            <person name="Inwood W."/>
            <person name="Jabbari K."/>
            <person name="Kalanon M."/>
            <person name="Kuras R."/>
            <person name="Lefebvre P.A."/>
            <person name="Lemaire S.D."/>
            <person name="Lobanov A.V."/>
            <person name="Lohr M."/>
            <person name="Manuell A."/>
            <person name="Meier I."/>
            <person name="Mets L."/>
            <person name="Mittag M."/>
            <person name="Mittelmeier T."/>
            <person name="Moroney J.V."/>
            <person name="Moseley J."/>
            <person name="Napoli C."/>
            <person name="Nedelcu A.M."/>
            <person name="Niyogi K."/>
            <person name="Novoselov S.V."/>
            <person name="Paulsen I.T."/>
            <person name="Pazour G."/>
            <person name="Purton S."/>
            <person name="Ral J.P."/>
            <person name="Riano-Pachon D.M."/>
            <person name="Riekhof W."/>
            <person name="Rymarquis L."/>
            <person name="Schroda M."/>
            <person name="Stern D."/>
            <person name="Umen J."/>
            <person name="Willows R."/>
            <person name="Wilson N."/>
            <person name="Zimmer S.L."/>
            <person name="Allmer J."/>
            <person name="Balk J."/>
            <person name="Bisova K."/>
            <person name="Chen C.J."/>
            <person name="Elias M."/>
            <person name="Gendler K."/>
            <person name="Hauser C."/>
            <person name="Lamb M.R."/>
            <person name="Ledford H."/>
            <person name="Long J.C."/>
            <person name="Minagawa J."/>
            <person name="Page M.D."/>
            <person name="Pan J."/>
            <person name="Pootakham W."/>
            <person name="Roje S."/>
            <person name="Rose A."/>
            <person name="Stahlberg E."/>
            <person name="Terauchi A.M."/>
            <person name="Yang P."/>
            <person name="Ball S."/>
            <person name="Bowler C."/>
            <person name="Dieckmann C.L."/>
            <person name="Gladyshev V.N."/>
            <person name="Green P."/>
            <person name="Jorgensen R."/>
            <person name="Mayfield S."/>
            <person name="Mueller-Roeber B."/>
            <person name="Rajamani S."/>
            <person name="Sayre R.T."/>
            <person name="Brokstein P."/>
            <person name="Dubchak I."/>
            <person name="Goodstein D."/>
            <person name="Hornick L."/>
            <person name="Huang Y.W."/>
            <person name="Jhaveri J."/>
            <person name="Luo Y."/>
            <person name="Martinez D."/>
            <person name="Ngau W.C."/>
            <person name="Otillar B."/>
            <person name="Poliakov A."/>
            <person name="Porter A."/>
            <person name="Szajkowski L."/>
            <person name="Werner G."/>
            <person name="Zhou K."/>
            <person name="Grigoriev I.V."/>
            <person name="Rokhsar D.S."/>
            <person name="Grossman A.R."/>
        </authorList>
    </citation>
    <scope>NUCLEOTIDE SEQUENCE [LARGE SCALE GENOMIC DNA]</scope>
    <source>
        <strain evidence="2">CC-503</strain>
    </source>
</reference>
<sequence length="89" mass="9673">MVKAQTISMLAMTGPQRGALAISNGGDIITAAADMEPLWTAPDFSRWQNLTLVRKGIAGDQALRPSTAHIKEFMRSLPLRPSDQRAVLL</sequence>
<evidence type="ECO:0000313" key="1">
    <source>
        <dbReference type="EMBL" id="PNW79215.1"/>
    </source>
</evidence>
<accession>A0A2K3DFB2</accession>
<dbReference type="Gramene" id="PNW79215">
    <property type="protein sequence ID" value="PNW79215"/>
    <property type="gene ID" value="CHLRE_09g406448v5"/>
</dbReference>
<dbReference type="AlphaFoldDB" id="A0A2K3DFB2"/>
<dbReference type="GeneID" id="66054850"/>
<dbReference type="KEGG" id="cre:CHLRE_09g406448v5"/>
<dbReference type="RefSeq" id="XP_042921474.1">
    <property type="nucleotide sequence ID" value="XM_043066178.1"/>
</dbReference>
<keyword evidence="2" id="KW-1185">Reference proteome</keyword>
<proteinExistence type="predicted"/>
<gene>
    <name evidence="1" type="ORF">CHLRE_09g406448v5</name>
</gene>
<dbReference type="InParanoid" id="A0A2K3DFB2"/>
<dbReference type="EMBL" id="CM008970">
    <property type="protein sequence ID" value="PNW79215.1"/>
    <property type="molecule type" value="Genomic_DNA"/>
</dbReference>
<dbReference type="Proteomes" id="UP000006906">
    <property type="component" value="Chromosome 9"/>
</dbReference>